<sequence length="151" mass="17848">MSSFENIFSRDTLWSENFSIYSENLSVYYIICISLSVLSVVFTWYFHNFYTISSANRPNQREDMSKDEQRSDSLKDSNTEVRKEIFSQLKAVRQPIVQQISSGLTEDQLKEEREAEAQQLAEIFQLLQNQEDKFNVSSMEELEDQMKLYRP</sequence>
<dbReference type="OrthoDB" id="5983600at2759"/>
<protein>
    <recommendedName>
        <fullName evidence="3">Matrix-remodeling-associated protein 7 helical domain-containing protein</fullName>
    </recommendedName>
</protein>
<name>A0A482X313_LAOST</name>
<proteinExistence type="predicted"/>
<reference evidence="4 5" key="1">
    <citation type="journal article" date="2017" name="Gigascience">
        <title>Genome sequence of the small brown planthopper, Laodelphax striatellus.</title>
        <authorList>
            <person name="Zhu J."/>
            <person name="Jiang F."/>
            <person name="Wang X."/>
            <person name="Yang P."/>
            <person name="Bao Y."/>
            <person name="Zhao W."/>
            <person name="Wang W."/>
            <person name="Lu H."/>
            <person name="Wang Q."/>
            <person name="Cui N."/>
            <person name="Li J."/>
            <person name="Chen X."/>
            <person name="Luo L."/>
            <person name="Yu J."/>
            <person name="Kang L."/>
            <person name="Cui F."/>
        </authorList>
    </citation>
    <scope>NUCLEOTIDE SEQUENCE [LARGE SCALE GENOMIC DNA]</scope>
    <source>
        <strain evidence="4">Lst14</strain>
    </source>
</reference>
<feature type="transmembrane region" description="Helical" evidence="2">
    <location>
        <begin position="27"/>
        <end position="47"/>
    </location>
</feature>
<gene>
    <name evidence="4" type="ORF">LSTR_LSTR001162</name>
</gene>
<dbReference type="Proteomes" id="UP000291343">
    <property type="component" value="Unassembled WGS sequence"/>
</dbReference>
<evidence type="ECO:0000313" key="5">
    <source>
        <dbReference type="Proteomes" id="UP000291343"/>
    </source>
</evidence>
<feature type="region of interest" description="Disordered" evidence="1">
    <location>
        <begin position="57"/>
        <end position="78"/>
    </location>
</feature>
<keyword evidence="2" id="KW-1133">Transmembrane helix</keyword>
<dbReference type="AlphaFoldDB" id="A0A482X313"/>
<keyword evidence="5" id="KW-1185">Reference proteome</keyword>
<feature type="domain" description="Matrix-remodeling-associated protein 7 helical" evidence="3">
    <location>
        <begin position="94"/>
        <end position="150"/>
    </location>
</feature>
<organism evidence="4 5">
    <name type="scientific">Laodelphax striatellus</name>
    <name type="common">Small brown planthopper</name>
    <name type="synonym">Delphax striatella</name>
    <dbReference type="NCBI Taxonomy" id="195883"/>
    <lineage>
        <taxon>Eukaryota</taxon>
        <taxon>Metazoa</taxon>
        <taxon>Ecdysozoa</taxon>
        <taxon>Arthropoda</taxon>
        <taxon>Hexapoda</taxon>
        <taxon>Insecta</taxon>
        <taxon>Pterygota</taxon>
        <taxon>Neoptera</taxon>
        <taxon>Paraneoptera</taxon>
        <taxon>Hemiptera</taxon>
        <taxon>Auchenorrhyncha</taxon>
        <taxon>Fulgoroidea</taxon>
        <taxon>Delphacidae</taxon>
        <taxon>Criomorphinae</taxon>
        <taxon>Laodelphax</taxon>
    </lineage>
</organism>
<keyword evidence="2" id="KW-0812">Transmembrane</keyword>
<dbReference type="PANTHER" id="PTHR21845:SF2">
    <property type="entry name" value="MATRIX-REMODELING-ASSOCIATED PROTEIN 7"/>
    <property type="match status" value="1"/>
</dbReference>
<evidence type="ECO:0000259" key="3">
    <source>
        <dbReference type="Pfam" id="PF25473"/>
    </source>
</evidence>
<comment type="caution">
    <text evidence="4">The sequence shown here is derived from an EMBL/GenBank/DDBJ whole genome shotgun (WGS) entry which is preliminary data.</text>
</comment>
<evidence type="ECO:0000256" key="1">
    <source>
        <dbReference type="SAM" id="MobiDB-lite"/>
    </source>
</evidence>
<keyword evidence="2" id="KW-0472">Membrane</keyword>
<dbReference type="InParanoid" id="A0A482X313"/>
<dbReference type="InterPro" id="IPR026622">
    <property type="entry name" value="Mxra7"/>
</dbReference>
<feature type="compositionally biased region" description="Basic and acidic residues" evidence="1">
    <location>
        <begin position="59"/>
        <end position="78"/>
    </location>
</feature>
<dbReference type="InterPro" id="IPR057534">
    <property type="entry name" value="MXRA7_helical"/>
</dbReference>
<accession>A0A482X313</accession>
<dbReference type="Pfam" id="PF25473">
    <property type="entry name" value="MXRA7_helical"/>
    <property type="match status" value="1"/>
</dbReference>
<evidence type="ECO:0000256" key="2">
    <source>
        <dbReference type="SAM" id="Phobius"/>
    </source>
</evidence>
<evidence type="ECO:0000313" key="4">
    <source>
        <dbReference type="EMBL" id="RZF39641.1"/>
    </source>
</evidence>
<dbReference type="EMBL" id="QKKF02019844">
    <property type="protein sequence ID" value="RZF39641.1"/>
    <property type="molecule type" value="Genomic_DNA"/>
</dbReference>
<dbReference type="PANTHER" id="PTHR21845">
    <property type="entry name" value="TRANSMEMBRANE ANCHOR PROTEIN 1"/>
    <property type="match status" value="1"/>
</dbReference>